<dbReference type="EMBL" id="DRZC01000076">
    <property type="protein sequence ID" value="HHQ80863.1"/>
    <property type="molecule type" value="Genomic_DNA"/>
</dbReference>
<evidence type="ECO:0000256" key="2">
    <source>
        <dbReference type="ARBA" id="ARBA00012134"/>
    </source>
</evidence>
<dbReference type="GO" id="GO:0016594">
    <property type="term" value="F:glycine binding"/>
    <property type="evidence" value="ECO:0007669"/>
    <property type="project" value="TreeGrafter"/>
</dbReference>
<name>A0A7J3ZLC2_9CREN</name>
<dbReference type="PANTHER" id="PTHR11773">
    <property type="entry name" value="GLYCINE DEHYDROGENASE, DECARBOXYLATING"/>
    <property type="match status" value="1"/>
</dbReference>
<protein>
    <recommendedName>
        <fullName evidence="2">glycine dehydrogenase (aminomethyl-transferring)</fullName>
        <ecNumber evidence="2">1.4.4.2</ecNumber>
    </recommendedName>
</protein>
<proteinExistence type="predicted"/>
<dbReference type="FunFam" id="3.40.640.10:FF:000224">
    <property type="entry name" value="Probable glycine dehydrogenase (decarboxylating) subunit 2"/>
    <property type="match status" value="1"/>
</dbReference>
<accession>A0A7J3ZLC2</accession>
<comment type="cofactor">
    <cofactor evidence="1">
        <name>pyridoxal 5'-phosphate</name>
        <dbReference type="ChEBI" id="CHEBI:597326"/>
    </cofactor>
</comment>
<comment type="caution">
    <text evidence="8">The sequence shown here is derived from an EMBL/GenBank/DDBJ whole genome shotgun (WGS) entry which is preliminary data.</text>
</comment>
<evidence type="ECO:0000256" key="3">
    <source>
        <dbReference type="ARBA" id="ARBA00022898"/>
    </source>
</evidence>
<keyword evidence="3" id="KW-0663">Pyridoxal phosphate</keyword>
<evidence type="ECO:0000256" key="4">
    <source>
        <dbReference type="ARBA" id="ARBA00023002"/>
    </source>
</evidence>
<dbReference type="GO" id="GO:0030170">
    <property type="term" value="F:pyridoxal phosphate binding"/>
    <property type="evidence" value="ECO:0007669"/>
    <property type="project" value="TreeGrafter"/>
</dbReference>
<keyword evidence="4" id="KW-0560">Oxidoreductase</keyword>
<dbReference type="EC" id="1.4.4.2" evidence="2"/>
<dbReference type="InterPro" id="IPR015422">
    <property type="entry name" value="PyrdxlP-dep_Trfase_small"/>
</dbReference>
<organism evidence="8">
    <name type="scientific">Fervidicoccus fontis</name>
    <dbReference type="NCBI Taxonomy" id="683846"/>
    <lineage>
        <taxon>Archaea</taxon>
        <taxon>Thermoproteota</taxon>
        <taxon>Thermoprotei</taxon>
        <taxon>Fervidicoccales</taxon>
        <taxon>Fervidicoccaceae</taxon>
        <taxon>Fervidicoccus</taxon>
    </lineage>
</organism>
<dbReference type="InterPro" id="IPR020581">
    <property type="entry name" value="GDC_P"/>
</dbReference>
<evidence type="ECO:0000256" key="1">
    <source>
        <dbReference type="ARBA" id="ARBA00001933"/>
    </source>
</evidence>
<dbReference type="NCBIfam" id="NF003346">
    <property type="entry name" value="PRK04366.1"/>
    <property type="match status" value="1"/>
</dbReference>
<sequence length="506" mass="55826">MSFRQAAWEEPLLLEYSGENRTGFMPIDEEAERLVSSVKRELGNTAREKLDLPELSELEVVRHFTRLAQQSYGVDIGPVPLGSCTMKYNPRLAWKISLSELVLDLHPVLLEEEVAQGVLEIMYDLQEWFKELTGMDECSLQPPAGASGELAGILMIRKHHYEHGWVHKNEILIPDNAHGSNPASASMGGFRVVRIPTDSNGQVDLEALRHSITENVAGMMLTNPNTLGLFEEKIAEISRLVHEAGGLLYYDGANLNGILGIVRPGDMGFDIVHLNIHKTFSAPHGSGGPGAGVVCAKGPLKEYLPGRIVVREGGRYKLKKPAKGVGEMSYAIANIPALIYSYIFILGQGLEGLRAAAVGSILASNYFIKLVSNVRGISLPFNSRKPRFHELVISVKKLTEETGVSASDIARYLLDRGLHAPITYFPLIVEEALMIEFTETETIENIERYAQAVKEAVELAYREPDALKNAPVNTTRKRLDAVRANHPATVTPSYKVAKLREEGKLE</sequence>
<dbReference type="Gene3D" id="6.20.440.10">
    <property type="match status" value="1"/>
</dbReference>
<dbReference type="InterPro" id="IPR015424">
    <property type="entry name" value="PyrdxlP-dep_Trfase"/>
</dbReference>
<evidence type="ECO:0000313" key="8">
    <source>
        <dbReference type="EMBL" id="HHQ80863.1"/>
    </source>
</evidence>
<dbReference type="InterPro" id="IPR015421">
    <property type="entry name" value="PyrdxlP-dep_Trfase_major"/>
</dbReference>
<dbReference type="Gene3D" id="3.90.1150.10">
    <property type="entry name" value="Aspartate Aminotransferase, domain 1"/>
    <property type="match status" value="1"/>
</dbReference>
<dbReference type="Pfam" id="PF21478">
    <property type="entry name" value="GcvP2_C"/>
    <property type="match status" value="1"/>
</dbReference>
<feature type="domain" description="Glycine dehydrogenase C-terminal" evidence="7">
    <location>
        <begin position="360"/>
        <end position="455"/>
    </location>
</feature>
<dbReference type="GO" id="GO:0005960">
    <property type="term" value="C:glycine cleavage complex"/>
    <property type="evidence" value="ECO:0007669"/>
    <property type="project" value="TreeGrafter"/>
</dbReference>
<dbReference type="GO" id="GO:0019464">
    <property type="term" value="P:glycine decarboxylation via glycine cleavage system"/>
    <property type="evidence" value="ECO:0007669"/>
    <property type="project" value="TreeGrafter"/>
</dbReference>
<dbReference type="InterPro" id="IPR049315">
    <property type="entry name" value="GDC-P_N"/>
</dbReference>
<comment type="catalytic activity">
    <reaction evidence="5">
        <text>N(6)-[(R)-lipoyl]-L-lysyl-[glycine-cleavage complex H protein] + glycine + H(+) = N(6)-[(R)-S(8)-aminomethyldihydrolipoyl]-L-lysyl-[glycine-cleavage complex H protein] + CO2</text>
        <dbReference type="Rhea" id="RHEA:24304"/>
        <dbReference type="Rhea" id="RHEA-COMP:10494"/>
        <dbReference type="Rhea" id="RHEA-COMP:10495"/>
        <dbReference type="ChEBI" id="CHEBI:15378"/>
        <dbReference type="ChEBI" id="CHEBI:16526"/>
        <dbReference type="ChEBI" id="CHEBI:57305"/>
        <dbReference type="ChEBI" id="CHEBI:83099"/>
        <dbReference type="ChEBI" id="CHEBI:83143"/>
        <dbReference type="EC" id="1.4.4.2"/>
    </reaction>
</comment>
<dbReference type="PANTHER" id="PTHR11773:SF1">
    <property type="entry name" value="GLYCINE DEHYDROGENASE (DECARBOXYLATING), MITOCHONDRIAL"/>
    <property type="match status" value="1"/>
</dbReference>
<dbReference type="Pfam" id="PF02347">
    <property type="entry name" value="GDC-P"/>
    <property type="match status" value="1"/>
</dbReference>
<dbReference type="AlphaFoldDB" id="A0A7J3ZLC2"/>
<gene>
    <name evidence="8" type="ORF">ENM78_05390</name>
</gene>
<dbReference type="SUPFAM" id="SSF53383">
    <property type="entry name" value="PLP-dependent transferases"/>
    <property type="match status" value="1"/>
</dbReference>
<dbReference type="Gene3D" id="3.40.640.10">
    <property type="entry name" value="Type I PLP-dependent aspartate aminotransferase-like (Major domain)"/>
    <property type="match status" value="1"/>
</dbReference>
<dbReference type="GO" id="GO:0004375">
    <property type="term" value="F:glycine dehydrogenase (decarboxylating) activity"/>
    <property type="evidence" value="ECO:0007669"/>
    <property type="project" value="UniProtKB-EC"/>
</dbReference>
<reference evidence="8" key="1">
    <citation type="journal article" date="2020" name="mSystems">
        <title>Genome- and Community-Level Interaction Insights into Carbon Utilization and Element Cycling Functions of Hydrothermarchaeota in Hydrothermal Sediment.</title>
        <authorList>
            <person name="Zhou Z."/>
            <person name="Liu Y."/>
            <person name="Xu W."/>
            <person name="Pan J."/>
            <person name="Luo Z.H."/>
            <person name="Li M."/>
        </authorList>
    </citation>
    <scope>NUCLEOTIDE SEQUENCE [LARGE SCALE GENOMIC DNA]</scope>
    <source>
        <strain evidence="8">SpSt-1116</strain>
    </source>
</reference>
<dbReference type="GO" id="GO:0005829">
    <property type="term" value="C:cytosol"/>
    <property type="evidence" value="ECO:0007669"/>
    <property type="project" value="TreeGrafter"/>
</dbReference>
<evidence type="ECO:0000259" key="6">
    <source>
        <dbReference type="Pfam" id="PF02347"/>
    </source>
</evidence>
<feature type="domain" description="Glycine cleavage system P-protein N-terminal" evidence="6">
    <location>
        <begin position="45"/>
        <end position="309"/>
    </location>
</feature>
<evidence type="ECO:0000259" key="7">
    <source>
        <dbReference type="Pfam" id="PF21478"/>
    </source>
</evidence>
<dbReference type="InterPro" id="IPR049316">
    <property type="entry name" value="GDC-P_C"/>
</dbReference>
<evidence type="ECO:0000256" key="5">
    <source>
        <dbReference type="ARBA" id="ARBA00049026"/>
    </source>
</evidence>